<dbReference type="OrthoDB" id="3040495at2759"/>
<evidence type="ECO:0000313" key="1">
    <source>
        <dbReference type="EMBL" id="KAF9528568.1"/>
    </source>
</evidence>
<evidence type="ECO:0000313" key="2">
    <source>
        <dbReference type="Proteomes" id="UP000807306"/>
    </source>
</evidence>
<protein>
    <submittedName>
        <fullName evidence="1">Uncharacterized protein</fullName>
    </submittedName>
</protein>
<comment type="caution">
    <text evidence="1">The sequence shown here is derived from an EMBL/GenBank/DDBJ whole genome shotgun (WGS) entry which is preliminary data.</text>
</comment>
<dbReference type="Proteomes" id="UP000807306">
    <property type="component" value="Unassembled WGS sequence"/>
</dbReference>
<name>A0A9P6EGN8_9AGAR</name>
<organism evidence="1 2">
    <name type="scientific">Crepidotus variabilis</name>
    <dbReference type="NCBI Taxonomy" id="179855"/>
    <lineage>
        <taxon>Eukaryota</taxon>
        <taxon>Fungi</taxon>
        <taxon>Dikarya</taxon>
        <taxon>Basidiomycota</taxon>
        <taxon>Agaricomycotina</taxon>
        <taxon>Agaricomycetes</taxon>
        <taxon>Agaricomycetidae</taxon>
        <taxon>Agaricales</taxon>
        <taxon>Agaricineae</taxon>
        <taxon>Crepidotaceae</taxon>
        <taxon>Crepidotus</taxon>
    </lineage>
</organism>
<reference evidence="1" key="1">
    <citation type="submission" date="2020-11" db="EMBL/GenBank/DDBJ databases">
        <authorList>
            <consortium name="DOE Joint Genome Institute"/>
            <person name="Ahrendt S."/>
            <person name="Riley R."/>
            <person name="Andreopoulos W."/>
            <person name="Labutti K."/>
            <person name="Pangilinan J."/>
            <person name="Ruiz-Duenas F.J."/>
            <person name="Barrasa J.M."/>
            <person name="Sanchez-Garcia M."/>
            <person name="Camarero S."/>
            <person name="Miyauchi S."/>
            <person name="Serrano A."/>
            <person name="Linde D."/>
            <person name="Babiker R."/>
            <person name="Drula E."/>
            <person name="Ayuso-Fernandez I."/>
            <person name="Pacheco R."/>
            <person name="Padilla G."/>
            <person name="Ferreira P."/>
            <person name="Barriuso J."/>
            <person name="Kellner H."/>
            <person name="Castanera R."/>
            <person name="Alfaro M."/>
            <person name="Ramirez L."/>
            <person name="Pisabarro A.G."/>
            <person name="Kuo A."/>
            <person name="Tritt A."/>
            <person name="Lipzen A."/>
            <person name="He G."/>
            <person name="Yan M."/>
            <person name="Ng V."/>
            <person name="Cullen D."/>
            <person name="Martin F."/>
            <person name="Rosso M.-N."/>
            <person name="Henrissat B."/>
            <person name="Hibbett D."/>
            <person name="Martinez A.T."/>
            <person name="Grigoriev I.V."/>
        </authorList>
    </citation>
    <scope>NUCLEOTIDE SEQUENCE</scope>
    <source>
        <strain evidence="1">CBS 506.95</strain>
    </source>
</reference>
<proteinExistence type="predicted"/>
<accession>A0A9P6EGN8</accession>
<keyword evidence="2" id="KW-1185">Reference proteome</keyword>
<dbReference type="EMBL" id="MU157852">
    <property type="protein sequence ID" value="KAF9528568.1"/>
    <property type="molecule type" value="Genomic_DNA"/>
</dbReference>
<dbReference type="AlphaFoldDB" id="A0A9P6EGN8"/>
<gene>
    <name evidence="1" type="ORF">CPB83DRAFT_835808</name>
</gene>
<sequence length="193" mass="21549">MSRAEYDQIIAHDCNGPNKDKKKAERFRTFTIPQHLVASQPSTNEKRTINISYSMGAGGLNGGRADNWRAVVLEKPNAKTSAVDAIAGNGSGAFVGFGCHLASDFLHTIAFFPVSLKWWSDEYRKRCCGNPNPTNPLEFNLTAHRNYLAPYDLVFRRCKVKVEPSLYNELQSEGLLDPDHTVGTHILLIWSIL</sequence>